<sequence length="113" mass="12885">MNTNEIKILEKLKKLNTKYFNPVNPAKYKTAVCTAQIKSLTYYELGCVMNNMIKLCILALDHDAHKVPETGDCSRINLGLILETVLEMFPMKELEMLGEINDLLLADSHRIDE</sequence>
<dbReference type="Proteomes" id="UP000214684">
    <property type="component" value="Unassembled WGS sequence"/>
</dbReference>
<organism evidence="1 2">
    <name type="scientific">Flavobacterium araucananum</name>
    <dbReference type="NCBI Taxonomy" id="946678"/>
    <lineage>
        <taxon>Bacteria</taxon>
        <taxon>Pseudomonadati</taxon>
        <taxon>Bacteroidota</taxon>
        <taxon>Flavobacteriia</taxon>
        <taxon>Flavobacteriales</taxon>
        <taxon>Flavobacteriaceae</taxon>
        <taxon>Flavobacterium</taxon>
    </lineage>
</organism>
<dbReference type="OrthoDB" id="1446962at2"/>
<dbReference type="AlphaFoldDB" id="A0A227NJV2"/>
<proteinExistence type="predicted"/>
<name>A0A227NJV2_9FLAO</name>
<gene>
    <name evidence="1" type="ORF">B0A64_23375</name>
</gene>
<keyword evidence="2" id="KW-1185">Reference proteome</keyword>
<dbReference type="EMBL" id="MUGS01000076">
    <property type="protein sequence ID" value="OXE97411.1"/>
    <property type="molecule type" value="Genomic_DNA"/>
</dbReference>
<protein>
    <submittedName>
        <fullName evidence="1">Uncharacterized protein</fullName>
    </submittedName>
</protein>
<dbReference type="RefSeq" id="WP_089481878.1">
    <property type="nucleotide sequence ID" value="NZ_MUGS01000076.1"/>
</dbReference>
<reference evidence="1 2" key="1">
    <citation type="submission" date="2016-11" db="EMBL/GenBank/DDBJ databases">
        <title>Whole genomes of Flavobacteriaceae.</title>
        <authorList>
            <person name="Stine C."/>
            <person name="Li C."/>
            <person name="Tadesse D."/>
        </authorList>
    </citation>
    <scope>NUCLEOTIDE SEQUENCE [LARGE SCALE GENOMIC DNA]</scope>
    <source>
        <strain evidence="1 2">DSM 24704</strain>
    </source>
</reference>
<evidence type="ECO:0000313" key="1">
    <source>
        <dbReference type="EMBL" id="OXE97411.1"/>
    </source>
</evidence>
<accession>A0A227NJV2</accession>
<evidence type="ECO:0000313" key="2">
    <source>
        <dbReference type="Proteomes" id="UP000214684"/>
    </source>
</evidence>
<comment type="caution">
    <text evidence="1">The sequence shown here is derived from an EMBL/GenBank/DDBJ whole genome shotgun (WGS) entry which is preliminary data.</text>
</comment>